<feature type="region of interest" description="Disordered" evidence="1">
    <location>
        <begin position="318"/>
        <end position="340"/>
    </location>
</feature>
<dbReference type="EMBL" id="CP035810">
    <property type="protein sequence ID" value="QIN29612.1"/>
    <property type="molecule type" value="Genomic_DNA"/>
</dbReference>
<dbReference type="InterPro" id="IPR011200">
    <property type="entry name" value="UCP012608"/>
</dbReference>
<protein>
    <submittedName>
        <fullName evidence="2">DUF2332 domain-containing protein</fullName>
    </submittedName>
</protein>
<dbReference type="Proteomes" id="UP000501518">
    <property type="component" value="Chromosome"/>
</dbReference>
<dbReference type="RefSeq" id="WP_165884010.1">
    <property type="nucleotide sequence ID" value="NZ_CP035810.1"/>
</dbReference>
<evidence type="ECO:0000313" key="3">
    <source>
        <dbReference type="Proteomes" id="UP000501518"/>
    </source>
</evidence>
<name>A0A6G8KXU1_9MICO</name>
<evidence type="ECO:0000313" key="2">
    <source>
        <dbReference type="EMBL" id="QIN29612.1"/>
    </source>
</evidence>
<evidence type="ECO:0000256" key="1">
    <source>
        <dbReference type="SAM" id="MobiDB-lite"/>
    </source>
</evidence>
<organism evidence="2 3">
    <name type="scientific">Brevibacterium luteolum</name>
    <dbReference type="NCBI Taxonomy" id="199591"/>
    <lineage>
        <taxon>Bacteria</taxon>
        <taxon>Bacillati</taxon>
        <taxon>Actinomycetota</taxon>
        <taxon>Actinomycetes</taxon>
        <taxon>Micrococcales</taxon>
        <taxon>Brevibacteriaceae</taxon>
        <taxon>Brevibacterium</taxon>
    </lineage>
</organism>
<proteinExistence type="predicted"/>
<dbReference type="KEGG" id="blut:EW640_10230"/>
<dbReference type="AlphaFoldDB" id="A0A6G8KXU1"/>
<sequence>MSSVPDSVVEETARIYRSFAHYQARDVSPIYEDWADGVAGDPVLLDRLANLSADKRQPNLLFAAARHLGCTAVSAADLRPWLISHWDSVTTVMLSHATQTNEASRCATLLPALTQIPGPLALIEVGASAGLCLSPDRYSYDYRTSTGVVRVDPSGGPSSVVLPCTISGAPVPDSVPEVVWRAGLDLNPLDVTSESDMRWLESLIWPEHEARRRRLRAAAEIVAAEPPRIVTGDLLTDLDSLIAEAPAEATVVVFHSAVLAYVNAESRRRFADSMAAQPSMVWISNEGAGAFPEFDEPIAKQAKGRFVLTVDGTPVAYTGPHGQSFAGIPRTSSQPDDESE</sequence>
<gene>
    <name evidence="2" type="ORF">EW640_10230</name>
</gene>
<reference evidence="2 3" key="1">
    <citation type="submission" date="2019-02" db="EMBL/GenBank/DDBJ databases">
        <title>Complete Genome Sequence and Methylome Analysis of Brevibacterium luteolum NEB1784.</title>
        <authorList>
            <person name="Fomenkov A."/>
            <person name="Roberts R.J."/>
        </authorList>
    </citation>
    <scope>NUCLEOTIDE SEQUENCE [LARGE SCALE GENOMIC DNA]</scope>
    <source>
        <strain evidence="2 3">NEB1784</strain>
    </source>
</reference>
<dbReference type="Pfam" id="PF10094">
    <property type="entry name" value="DUF2332"/>
    <property type="match status" value="1"/>
</dbReference>
<accession>A0A6G8KXU1</accession>